<organism evidence="4 6">
    <name type="scientific">Rotaria magnacalcarata</name>
    <dbReference type="NCBI Taxonomy" id="392030"/>
    <lineage>
        <taxon>Eukaryota</taxon>
        <taxon>Metazoa</taxon>
        <taxon>Spiralia</taxon>
        <taxon>Gnathifera</taxon>
        <taxon>Rotifera</taxon>
        <taxon>Eurotatoria</taxon>
        <taxon>Bdelloidea</taxon>
        <taxon>Philodinida</taxon>
        <taxon>Philodinidae</taxon>
        <taxon>Rotaria</taxon>
    </lineage>
</organism>
<evidence type="ECO:0000256" key="3">
    <source>
        <dbReference type="PROSITE-ProRule" id="PRU00339"/>
    </source>
</evidence>
<dbReference type="Gene3D" id="1.25.40.10">
    <property type="entry name" value="Tetratricopeptide repeat domain"/>
    <property type="match status" value="2"/>
</dbReference>
<evidence type="ECO:0000256" key="1">
    <source>
        <dbReference type="ARBA" id="ARBA00022737"/>
    </source>
</evidence>
<dbReference type="EMBL" id="CAJOBI010112960">
    <property type="protein sequence ID" value="CAF4641739.1"/>
    <property type="molecule type" value="Genomic_DNA"/>
</dbReference>
<keyword evidence="2 3" id="KW-0802">TPR repeat</keyword>
<dbReference type="PROSITE" id="PS50005">
    <property type="entry name" value="TPR"/>
    <property type="match status" value="3"/>
</dbReference>
<feature type="repeat" description="TPR" evidence="3">
    <location>
        <begin position="532"/>
        <end position="565"/>
    </location>
</feature>
<sequence length="672" mass="78816">MTPVTESSSSDKARSVACEDNCFGAYNLIWLDRLINSPKYLDKQKELRLSINYLQTFDEVGECIKHIQSVSSQHRLIVIVNDDFCQQLIPEVHGLPQVFSIHIYCENKQHDYQQNKLYSKVKSGYDQFNDVINRIGFDESKRIEDRCDQPMLINVCNLNNNHELSTTEINGQFVQSQLLIASLLKMETTSTDQKEFICKCREIYKDNKTQLHFIDEFERDYSSDFSLWWYTRETFLYRLLNKALRVQDIDLLFSFGFIIRDLEKQLRQLQYSSPIHVYRAQLISIEELNILKDSKNKLISMNSFLSTTRNRKLALAYFDPSTSDDKFQRVLFDINADSLQDNIKPFADISRRSVFKKEEEILLMPGSIFRLGNISCDDNKICHIEMNLCSDNECELQMIFSHMANQYDSTSTKLTLFGNVLIDMAKFDYAEKYLCRRLKQISSEHKDSYKCYHALGKVSFEKGEYEKSINYLVESREILQKRRSNDFRIAYIYNSMGEVYQKKGEIKEALQSYEKALDIFKQTFADDHENIAWCYNNLGIIYLEQKNFSEALQYLTKALNIKQGKLPDGHPCLGNTYNNLGNVHYFRHEYEQALKKYQLSYEIFKKSLSPGHPSIAKVLKNIGTIYEVKKAFIKAKMHYEKAFLIRQQILKPEHPDLIEISKDIERVSLNIQ</sequence>
<comment type="caution">
    <text evidence="4">The sequence shown here is derived from an EMBL/GenBank/DDBJ whole genome shotgun (WGS) entry which is preliminary data.</text>
</comment>
<dbReference type="InterPro" id="IPR011990">
    <property type="entry name" value="TPR-like_helical_dom_sf"/>
</dbReference>
<dbReference type="PROSITE" id="PS50293">
    <property type="entry name" value="TPR_REGION"/>
    <property type="match status" value="2"/>
</dbReference>
<gene>
    <name evidence="4" type="ORF">MBJ925_LOCUS160</name>
    <name evidence="5" type="ORF">SMN809_LOCUS40718</name>
</gene>
<dbReference type="Pfam" id="PF13424">
    <property type="entry name" value="TPR_12"/>
    <property type="match status" value="2"/>
</dbReference>
<dbReference type="AlphaFoldDB" id="A0A816K130"/>
<dbReference type="Proteomes" id="UP000676336">
    <property type="component" value="Unassembled WGS sequence"/>
</dbReference>
<feature type="repeat" description="TPR" evidence="3">
    <location>
        <begin position="574"/>
        <end position="607"/>
    </location>
</feature>
<evidence type="ECO:0000313" key="4">
    <source>
        <dbReference type="EMBL" id="CAF1901837.1"/>
    </source>
</evidence>
<dbReference type="PROSITE" id="PS51996">
    <property type="entry name" value="TR_MART"/>
    <property type="match status" value="1"/>
</dbReference>
<dbReference type="SUPFAM" id="SSF56399">
    <property type="entry name" value="ADP-ribosylation"/>
    <property type="match status" value="1"/>
</dbReference>
<dbReference type="Proteomes" id="UP000663824">
    <property type="component" value="Unassembled WGS sequence"/>
</dbReference>
<dbReference type="SMART" id="SM00028">
    <property type="entry name" value="TPR"/>
    <property type="match status" value="6"/>
</dbReference>
<evidence type="ECO:0000313" key="6">
    <source>
        <dbReference type="Proteomes" id="UP000663824"/>
    </source>
</evidence>
<evidence type="ECO:0000313" key="5">
    <source>
        <dbReference type="EMBL" id="CAF4641739.1"/>
    </source>
</evidence>
<keyword evidence="1" id="KW-0677">Repeat</keyword>
<dbReference type="PANTHER" id="PTHR45641:SF19">
    <property type="entry name" value="NEPHROCYSTIN-3"/>
    <property type="match status" value="1"/>
</dbReference>
<name>A0A816K130_9BILA</name>
<dbReference type="InterPro" id="IPR019734">
    <property type="entry name" value="TPR_rpt"/>
</dbReference>
<reference evidence="4" key="1">
    <citation type="submission" date="2021-02" db="EMBL/GenBank/DDBJ databases">
        <authorList>
            <person name="Nowell W R."/>
        </authorList>
    </citation>
    <scope>NUCLEOTIDE SEQUENCE</scope>
</reference>
<accession>A0A816K130</accession>
<protein>
    <submittedName>
        <fullName evidence="4">Uncharacterized protein</fullName>
    </submittedName>
</protein>
<dbReference type="PANTHER" id="PTHR45641">
    <property type="entry name" value="TETRATRICOPEPTIDE REPEAT PROTEIN (AFU_ORTHOLOGUE AFUA_6G03870)"/>
    <property type="match status" value="1"/>
</dbReference>
<proteinExistence type="predicted"/>
<dbReference type="Gene3D" id="3.90.176.10">
    <property type="entry name" value="Toxin ADP-ribosyltransferase, Chain A, domain 1"/>
    <property type="match status" value="1"/>
</dbReference>
<dbReference type="EMBL" id="CAJNRE010000008">
    <property type="protein sequence ID" value="CAF1901837.1"/>
    <property type="molecule type" value="Genomic_DNA"/>
</dbReference>
<evidence type="ECO:0000256" key="2">
    <source>
        <dbReference type="ARBA" id="ARBA00022803"/>
    </source>
</evidence>
<dbReference type="SUPFAM" id="SSF48452">
    <property type="entry name" value="TPR-like"/>
    <property type="match status" value="1"/>
</dbReference>
<feature type="repeat" description="TPR" evidence="3">
    <location>
        <begin position="490"/>
        <end position="523"/>
    </location>
</feature>